<dbReference type="GO" id="GO:0004180">
    <property type="term" value="F:carboxypeptidase activity"/>
    <property type="evidence" value="ECO:0007669"/>
    <property type="project" value="UniProtKB-KW"/>
</dbReference>
<evidence type="ECO:0000256" key="2">
    <source>
        <dbReference type="ARBA" id="ARBA00023136"/>
    </source>
</evidence>
<keyword evidence="5" id="KW-1185">Reference proteome</keyword>
<dbReference type="Proteomes" id="UP000292262">
    <property type="component" value="Unassembled WGS sequence"/>
</dbReference>
<dbReference type="Gene3D" id="2.40.170.20">
    <property type="entry name" value="TonB-dependent receptor, beta-barrel domain"/>
    <property type="match status" value="1"/>
</dbReference>
<keyword evidence="4" id="KW-0645">Protease</keyword>
<dbReference type="SUPFAM" id="SSF49464">
    <property type="entry name" value="Carboxypeptidase regulatory domain-like"/>
    <property type="match status" value="1"/>
</dbReference>
<dbReference type="GO" id="GO:0009279">
    <property type="term" value="C:cell outer membrane"/>
    <property type="evidence" value="ECO:0007669"/>
    <property type="project" value="UniProtKB-SubCell"/>
</dbReference>
<comment type="caution">
    <text evidence="4">The sequence shown here is derived from an EMBL/GenBank/DDBJ whole genome shotgun (WGS) entry which is preliminary data.</text>
</comment>
<dbReference type="AlphaFoldDB" id="A0A4Q7PFU7"/>
<evidence type="ECO:0000256" key="1">
    <source>
        <dbReference type="ARBA" id="ARBA00004442"/>
    </source>
</evidence>
<dbReference type="InterPro" id="IPR008969">
    <property type="entry name" value="CarboxyPept-like_regulatory"/>
</dbReference>
<evidence type="ECO:0000313" key="5">
    <source>
        <dbReference type="Proteomes" id="UP000292262"/>
    </source>
</evidence>
<dbReference type="InterPro" id="IPR036942">
    <property type="entry name" value="Beta-barrel_TonB_sf"/>
</dbReference>
<evidence type="ECO:0000313" key="4">
    <source>
        <dbReference type="EMBL" id="RZS99351.1"/>
    </source>
</evidence>
<gene>
    <name evidence="4" type="ORF">EV197_0561</name>
</gene>
<evidence type="ECO:0000256" key="3">
    <source>
        <dbReference type="ARBA" id="ARBA00023237"/>
    </source>
</evidence>
<name>A0A4Q7PFU7_9FLAO</name>
<keyword evidence="3" id="KW-0998">Cell outer membrane</keyword>
<comment type="subcellular location">
    <subcellularLocation>
        <location evidence="1">Cell outer membrane</location>
    </subcellularLocation>
</comment>
<dbReference type="EMBL" id="SGXE01000001">
    <property type="protein sequence ID" value="RZS99351.1"/>
    <property type="molecule type" value="Genomic_DNA"/>
</dbReference>
<dbReference type="Gene3D" id="2.60.40.1120">
    <property type="entry name" value="Carboxypeptidase-like, regulatory domain"/>
    <property type="match status" value="1"/>
</dbReference>
<accession>A0A4Q7PFU7</accession>
<keyword evidence="4" id="KW-0378">Hydrolase</keyword>
<proteinExistence type="predicted"/>
<keyword evidence="2" id="KW-0472">Membrane</keyword>
<dbReference type="SUPFAM" id="SSF56935">
    <property type="entry name" value="Porins"/>
    <property type="match status" value="1"/>
</dbReference>
<sequence>MKMSQLKRGLCFIFFISFCVIGYAQETGFKGKVVDATTNEEIPDVTVAIEKSILSATTNAEGVFQFIGVQLPLGEQIAVISKPGYITKRYPVVINEGQVLDLQTVDLEYDLNQEQIQIGTISLSDNELDDDEDTSFNVSGLLQASRDVFLNAAAFDFSAAFFRPRGLGNENGKVLINGIEMNKLFNGRPQWSNWGGLNDVQRNQEFSMGISANDYTFGDLSGTTNIVMRASQYRKGGRVSYAASNRSYLGRVMGTYNSGLMADGWAYSISLSRRFGDEGYIDGTLYDANSIFASVEKKFNDQHSLNFTSFYTPNRRGRSTAITQEVFELKGNRYNPNWGYYDGEKKNSRVREIEEPVLMLNHYWDINDKFSLNTNLAYQTGKIGNSRLDNNGSDLVLSSDGQETYQGGGASRDTNPIHPSYLPSSFLDMPNPTPLDYQNAYLAQEAFRADGQLNWGRLIAANQLNTAQGRNATYIFYEDRTDDTQWTVNSIFRGQLTSAISVNGAINYRKLKSENFAEVIDLLGGTGFLDVDTFGSQLDNDVEPEFRLTPAELADRAQSDLRNRNRIVREGDRYDYNYEIDSDVVNGFAQAEFKTRLIDFYLGGNVTQTSYQRNGLFENGYFPGEGRTGSFGRSDKLEFTNYGGKGGFTFKIDGRNLIDFNGAYYTKAPTIRSSFANARQNNRTVSQLIAAEPTLNGELESEKIQSADLSYILRTPKIKARLTGYYTKIEDATDIAFFFTQAISGSDAGFVQEILTDIDKRHIGAELGIEYQITPTIKLKGAAAIGQYTYDNNPDLFVTSTSPSFLGQNLGTGENTIEGARYFGKSQLKDYKLANGPQNVAQLGFEYRDPDFWWFGATANYFSNAYIDVSPFARTQNFYLDNDGLPFNDYDQNVARELLRQEKFNSYYLVNVVGGKSWKFGDYYVGFFASINNVLDERYITGGFEQSRSANYRASLEEAQRDTPVFGPRYFFGFGSSYYLNLYLRF</sequence>
<protein>
    <submittedName>
        <fullName evidence="4">Carboxypeptidase-like protein</fullName>
    </submittedName>
</protein>
<reference evidence="4 5" key="1">
    <citation type="submission" date="2019-02" db="EMBL/GenBank/DDBJ databases">
        <title>Genomic Encyclopedia of Type Strains, Phase IV (KMG-IV): sequencing the most valuable type-strain genomes for metagenomic binning, comparative biology and taxonomic classification.</title>
        <authorList>
            <person name="Goeker M."/>
        </authorList>
    </citation>
    <scope>NUCLEOTIDE SEQUENCE [LARGE SCALE GENOMIC DNA]</scope>
    <source>
        <strain evidence="4 5">DSM 17196</strain>
    </source>
</reference>
<organism evidence="4 5">
    <name type="scientific">Aquimarina brevivitae</name>
    <dbReference type="NCBI Taxonomy" id="323412"/>
    <lineage>
        <taxon>Bacteria</taxon>
        <taxon>Pseudomonadati</taxon>
        <taxon>Bacteroidota</taxon>
        <taxon>Flavobacteriia</taxon>
        <taxon>Flavobacteriales</taxon>
        <taxon>Flavobacteriaceae</taxon>
        <taxon>Aquimarina</taxon>
    </lineage>
</organism>
<dbReference type="Pfam" id="PF13715">
    <property type="entry name" value="CarbopepD_reg_2"/>
    <property type="match status" value="1"/>
</dbReference>
<keyword evidence="4" id="KW-0121">Carboxypeptidase</keyword>